<evidence type="ECO:0008006" key="3">
    <source>
        <dbReference type="Google" id="ProtNLM"/>
    </source>
</evidence>
<dbReference type="PhylomeDB" id="A0A0G4FUR8"/>
<feature type="compositionally biased region" description="Polar residues" evidence="1">
    <location>
        <begin position="214"/>
        <end position="228"/>
    </location>
</feature>
<dbReference type="EMBL" id="CDMZ01000629">
    <property type="protein sequence ID" value="CEM18338.1"/>
    <property type="molecule type" value="Genomic_DNA"/>
</dbReference>
<name>A0A0G4FUR8_9ALVE</name>
<dbReference type="Gene3D" id="2.60.40.10">
    <property type="entry name" value="Immunoglobulins"/>
    <property type="match status" value="1"/>
</dbReference>
<dbReference type="InterPro" id="IPR013784">
    <property type="entry name" value="Carb-bd-like_fold"/>
</dbReference>
<gene>
    <name evidence="2" type="ORF">Cvel_18730</name>
</gene>
<dbReference type="SUPFAM" id="SSF49452">
    <property type="entry name" value="Starch-binding domain-like"/>
    <property type="match status" value="1"/>
</dbReference>
<dbReference type="GO" id="GO:0030246">
    <property type="term" value="F:carbohydrate binding"/>
    <property type="evidence" value="ECO:0007669"/>
    <property type="project" value="InterPro"/>
</dbReference>
<protein>
    <recommendedName>
        <fullName evidence="3">CBM20 domain-containing protein</fullName>
    </recommendedName>
</protein>
<evidence type="ECO:0000256" key="1">
    <source>
        <dbReference type="SAM" id="MobiDB-lite"/>
    </source>
</evidence>
<reference evidence="2" key="1">
    <citation type="submission" date="2014-11" db="EMBL/GenBank/DDBJ databases">
        <authorList>
            <person name="Otto D Thomas"/>
            <person name="Naeem Raeece"/>
        </authorList>
    </citation>
    <scope>NUCLEOTIDE SEQUENCE</scope>
</reference>
<organism evidence="2">
    <name type="scientific">Chromera velia CCMP2878</name>
    <dbReference type="NCBI Taxonomy" id="1169474"/>
    <lineage>
        <taxon>Eukaryota</taxon>
        <taxon>Sar</taxon>
        <taxon>Alveolata</taxon>
        <taxon>Colpodellida</taxon>
        <taxon>Chromeraceae</taxon>
        <taxon>Chromera</taxon>
    </lineage>
</organism>
<dbReference type="VEuPathDB" id="CryptoDB:Cvel_18730"/>
<accession>A0A0G4FUR8</accession>
<dbReference type="AlphaFoldDB" id="A0A0G4FUR8"/>
<feature type="region of interest" description="Disordered" evidence="1">
    <location>
        <begin position="188"/>
        <end position="228"/>
    </location>
</feature>
<proteinExistence type="predicted"/>
<evidence type="ECO:0000313" key="2">
    <source>
        <dbReference type="EMBL" id="CEM18338.1"/>
    </source>
</evidence>
<sequence>MKGVIAFVAHCPEVRENQRVVVVGECPELGGWELGGALSLRPAPCGRPWWVSSEVRVNLSASQMGVSGDVATDGGTGGEGGGVVVSELKFRLVAIPNDGNVVDLPDSHEVVCLEGLKGGDFRVVRLVGRGAAAECSSVGERGENTICVKEEMEGEGVETELVGISVEWGVPESVQLALLPLHMNRQAEHLQRQSGHPGLSDHPTQSESACPISSEMTQTAPSQDTSSVSLCSQQTAVQCRRSDGEEGRGEGENRSLSVGAYYRFAETECESGNPILRPHPSPSTHLQTCDRTRDRQSEERLCDRPHGFAVPLKRRRSEAALTQVRGGECNEVCGLDGERSGGALGELKREGGCVGEEKRRCLSASLPSSAPLSSEPCRGRGDPVAGGRAVVSAENGRRGGEGGEVKRNRHGKTLCLHGRVRSRCKECGGGSICQHGRIRSQCKDCGGKSICEHGRQRPQCKECGGASICEHGRIRSQCRECGGRKICEHGRQRPQCKECGGASICEHGRKRYYCKECGGKGICVHQKRRYGCKECKLVSSLPL</sequence>
<dbReference type="InterPro" id="IPR013783">
    <property type="entry name" value="Ig-like_fold"/>
</dbReference>